<dbReference type="AlphaFoldDB" id="A0A1Y2DP83"/>
<reference evidence="1 2" key="1">
    <citation type="submission" date="2016-07" db="EMBL/GenBank/DDBJ databases">
        <title>Pervasive Adenine N6-methylation of Active Genes in Fungi.</title>
        <authorList>
            <consortium name="DOE Joint Genome Institute"/>
            <person name="Mondo S.J."/>
            <person name="Dannebaum R.O."/>
            <person name="Kuo R.C."/>
            <person name="Labutti K."/>
            <person name="Haridas S."/>
            <person name="Kuo A."/>
            <person name="Salamov A."/>
            <person name="Ahrendt S.R."/>
            <person name="Lipzen A."/>
            <person name="Sullivan W."/>
            <person name="Andreopoulos W.B."/>
            <person name="Clum A."/>
            <person name="Lindquist E."/>
            <person name="Daum C."/>
            <person name="Ramamoorthy G.K."/>
            <person name="Gryganskyi A."/>
            <person name="Culley D."/>
            <person name="Magnuson J.K."/>
            <person name="James T.Y."/>
            <person name="O'Malley M.A."/>
            <person name="Stajich J.E."/>
            <person name="Spatafora J.W."/>
            <person name="Visel A."/>
            <person name="Grigoriev I.V."/>
        </authorList>
    </citation>
    <scope>NUCLEOTIDE SEQUENCE [LARGE SCALE GENOMIC DNA]</scope>
    <source>
        <strain evidence="1 2">CBS 129021</strain>
    </source>
</reference>
<comment type="caution">
    <text evidence="1">The sequence shown here is derived from an EMBL/GenBank/DDBJ whole genome shotgun (WGS) entry which is preliminary data.</text>
</comment>
<accession>A0A1Y2DP83</accession>
<evidence type="ECO:0000313" key="1">
    <source>
        <dbReference type="EMBL" id="ORY61017.1"/>
    </source>
</evidence>
<name>A0A1Y2DP83_9PEZI</name>
<proteinExistence type="predicted"/>
<keyword evidence="2" id="KW-1185">Reference proteome</keyword>
<sequence>MVRLRVPLHDGESYEGDPWAHLSQLYSLMRQRYLSEEEQRTMEAAITQLYSSARAEPVMLNSASCCAIRQQEVWKLVLNKEWRNAGIRVGPPTESLSVALVLGVIATGHHILETATAATHMDLSSSRQVFAEACTRITLFLLGHNSLLKLQALITLASCCMPPSAYRMEQADSFQAIVSVRSNNASAFDLISNVEACARILQAGHASLPESQLLREDAKLHNLNLAFGAAYCLEHHFDTSISLEMRELWPPLQDSTLMYQPTDMYLTSSEIAKPEV</sequence>
<dbReference type="EMBL" id="MCFJ01000011">
    <property type="protein sequence ID" value="ORY61017.1"/>
    <property type="molecule type" value="Genomic_DNA"/>
</dbReference>
<dbReference type="RefSeq" id="XP_040713244.1">
    <property type="nucleotide sequence ID" value="XM_040858651.1"/>
</dbReference>
<organism evidence="1 2">
    <name type="scientific">Pseudomassariella vexata</name>
    <dbReference type="NCBI Taxonomy" id="1141098"/>
    <lineage>
        <taxon>Eukaryota</taxon>
        <taxon>Fungi</taxon>
        <taxon>Dikarya</taxon>
        <taxon>Ascomycota</taxon>
        <taxon>Pezizomycotina</taxon>
        <taxon>Sordariomycetes</taxon>
        <taxon>Xylariomycetidae</taxon>
        <taxon>Amphisphaeriales</taxon>
        <taxon>Pseudomassariaceae</taxon>
        <taxon>Pseudomassariella</taxon>
    </lineage>
</organism>
<dbReference type="Proteomes" id="UP000193689">
    <property type="component" value="Unassembled WGS sequence"/>
</dbReference>
<dbReference type="STRING" id="1141098.A0A1Y2DP83"/>
<dbReference type="GeneID" id="63774863"/>
<gene>
    <name evidence="1" type="ORF">BCR38DRAFT_412113</name>
</gene>
<protein>
    <submittedName>
        <fullName evidence="1">Uncharacterized protein</fullName>
    </submittedName>
</protein>
<dbReference type="InParanoid" id="A0A1Y2DP83"/>
<evidence type="ECO:0000313" key="2">
    <source>
        <dbReference type="Proteomes" id="UP000193689"/>
    </source>
</evidence>